<evidence type="ECO:0000313" key="2">
    <source>
        <dbReference type="EMBL" id="GJQ14727.1"/>
    </source>
</evidence>
<sequence length="226" mass="25806">MAVIKLQLVFLFVAFISTSTHASVAPLMSHRQQSAENSLFRWSDNYFTPFISEIPTNTAYYYQQGIVRLGFVNNSVIYCDDVYLSESRVPTNPIQVNTSEQLRAESLILKNGYKYGANQVIFEGKIRPFSAAFDVYLPIENTVAYDKQILTNMTFQSDLRKILDIPIKFLFYSEILIGIPQVTFSPQPYSYTPYSYSPTYSSYISYSSLPTPTPSVSSYGYYSPTW</sequence>
<feature type="chain" id="PRO_5039460198" evidence="1">
    <location>
        <begin position="23"/>
        <end position="226"/>
    </location>
</feature>
<comment type="caution">
    <text evidence="2">The sequence shown here is derived from an EMBL/GenBank/DDBJ whole genome shotgun (WGS) entry which is preliminary data.</text>
</comment>
<keyword evidence="3" id="KW-1185">Reference proteome</keyword>
<dbReference type="OrthoDB" id="10330941at2759"/>
<evidence type="ECO:0000256" key="1">
    <source>
        <dbReference type="SAM" id="SignalP"/>
    </source>
</evidence>
<feature type="signal peptide" evidence="1">
    <location>
        <begin position="1"/>
        <end position="22"/>
    </location>
</feature>
<dbReference type="AlphaFoldDB" id="A0A9C7Q3T5"/>
<name>A0A9C7Q3T5_9RHOD</name>
<evidence type="ECO:0000313" key="3">
    <source>
        <dbReference type="Proteomes" id="UP001061958"/>
    </source>
</evidence>
<dbReference type="EMBL" id="BQMJ01000059">
    <property type="protein sequence ID" value="GJQ14727.1"/>
    <property type="molecule type" value="Genomic_DNA"/>
</dbReference>
<keyword evidence="1" id="KW-0732">Signal</keyword>
<protein>
    <submittedName>
        <fullName evidence="2">Uncharacterized protein</fullName>
    </submittedName>
</protein>
<organism evidence="2 3">
    <name type="scientific">Galdieria partita</name>
    <dbReference type="NCBI Taxonomy" id="83374"/>
    <lineage>
        <taxon>Eukaryota</taxon>
        <taxon>Rhodophyta</taxon>
        <taxon>Bangiophyceae</taxon>
        <taxon>Galdieriales</taxon>
        <taxon>Galdieriaceae</taxon>
        <taxon>Galdieria</taxon>
    </lineage>
</organism>
<reference evidence="2" key="2">
    <citation type="submission" date="2022-01" db="EMBL/GenBank/DDBJ databases">
        <authorList>
            <person name="Hirooka S."/>
            <person name="Miyagishima S.Y."/>
        </authorList>
    </citation>
    <scope>NUCLEOTIDE SEQUENCE</scope>
    <source>
        <strain evidence="2">NBRC 102759</strain>
    </source>
</reference>
<accession>A0A9C7Q3T5</accession>
<proteinExistence type="predicted"/>
<reference evidence="2" key="1">
    <citation type="journal article" date="2022" name="Proc. Natl. Acad. Sci. U.S.A.">
        <title>Life cycle and functional genomics of the unicellular red alga Galdieria for elucidating algal and plant evolution and industrial use.</title>
        <authorList>
            <person name="Hirooka S."/>
            <person name="Itabashi T."/>
            <person name="Ichinose T.M."/>
            <person name="Onuma R."/>
            <person name="Fujiwara T."/>
            <person name="Yamashita S."/>
            <person name="Jong L.W."/>
            <person name="Tomita R."/>
            <person name="Iwane A.H."/>
            <person name="Miyagishima S.Y."/>
        </authorList>
    </citation>
    <scope>NUCLEOTIDE SEQUENCE</scope>
    <source>
        <strain evidence="2">NBRC 102759</strain>
    </source>
</reference>
<dbReference type="Proteomes" id="UP001061958">
    <property type="component" value="Unassembled WGS sequence"/>
</dbReference>
<gene>
    <name evidence="2" type="ORF">GpartN1_g6518.t1</name>
</gene>